<evidence type="ECO:0000313" key="1">
    <source>
        <dbReference type="EMBL" id="JAD20167.1"/>
    </source>
</evidence>
<organism evidence="1">
    <name type="scientific">Arundo donax</name>
    <name type="common">Giant reed</name>
    <name type="synonym">Donax arundinaceus</name>
    <dbReference type="NCBI Taxonomy" id="35708"/>
    <lineage>
        <taxon>Eukaryota</taxon>
        <taxon>Viridiplantae</taxon>
        <taxon>Streptophyta</taxon>
        <taxon>Embryophyta</taxon>
        <taxon>Tracheophyta</taxon>
        <taxon>Spermatophyta</taxon>
        <taxon>Magnoliopsida</taxon>
        <taxon>Liliopsida</taxon>
        <taxon>Poales</taxon>
        <taxon>Poaceae</taxon>
        <taxon>PACMAD clade</taxon>
        <taxon>Arundinoideae</taxon>
        <taxon>Arundineae</taxon>
        <taxon>Arundo</taxon>
    </lineage>
</organism>
<reference evidence="1" key="2">
    <citation type="journal article" date="2015" name="Data Brief">
        <title>Shoot transcriptome of the giant reed, Arundo donax.</title>
        <authorList>
            <person name="Barrero R.A."/>
            <person name="Guerrero F.D."/>
            <person name="Moolhuijzen P."/>
            <person name="Goolsby J.A."/>
            <person name="Tidwell J."/>
            <person name="Bellgard S.E."/>
            <person name="Bellgard M.I."/>
        </authorList>
    </citation>
    <scope>NUCLEOTIDE SEQUENCE</scope>
    <source>
        <tissue evidence="1">Shoot tissue taken approximately 20 cm above the soil surface</tissue>
    </source>
</reference>
<reference evidence="1" key="1">
    <citation type="submission" date="2014-09" db="EMBL/GenBank/DDBJ databases">
        <authorList>
            <person name="Magalhaes I.L.F."/>
            <person name="Oliveira U."/>
            <person name="Santos F.R."/>
            <person name="Vidigal T.H.D.A."/>
            <person name="Brescovit A.D."/>
            <person name="Santos A.J."/>
        </authorList>
    </citation>
    <scope>NUCLEOTIDE SEQUENCE</scope>
    <source>
        <tissue evidence="1">Shoot tissue taken approximately 20 cm above the soil surface</tissue>
    </source>
</reference>
<accession>A0A0A8Y9Y9</accession>
<protein>
    <submittedName>
        <fullName evidence="1">Uncharacterized protein</fullName>
    </submittedName>
</protein>
<proteinExistence type="predicted"/>
<sequence>MSCVLPLFSRSHMLPPELILPVTNTDNTLIHLINT</sequence>
<dbReference type="AlphaFoldDB" id="A0A0A8Y9Y9"/>
<dbReference type="EMBL" id="GBRH01277728">
    <property type="protein sequence ID" value="JAD20167.1"/>
    <property type="molecule type" value="Transcribed_RNA"/>
</dbReference>
<name>A0A0A8Y9Y9_ARUDO</name>